<protein>
    <submittedName>
        <fullName evidence="1">Uncharacterized protein</fullName>
    </submittedName>
</protein>
<evidence type="ECO:0000313" key="1">
    <source>
        <dbReference type="EMBL" id="AKF04278.1"/>
    </source>
</evidence>
<gene>
    <name evidence="1" type="ORF">DB32_001427</name>
</gene>
<dbReference type="Proteomes" id="UP000034883">
    <property type="component" value="Chromosome"/>
</dbReference>
<accession>A0A0F6YGT0</accession>
<dbReference type="EMBL" id="CP011125">
    <property type="protein sequence ID" value="AKF04278.1"/>
    <property type="molecule type" value="Genomic_DNA"/>
</dbReference>
<dbReference type="KEGG" id="samy:DB32_001427"/>
<dbReference type="AlphaFoldDB" id="A0A0F6YGT0"/>
<sequence length="44" mass="5013">MRGSSWRPRTRSAPAGTIVLMRARLYRAAVSLTRERKLVMDSHA</sequence>
<name>A0A0F6YGT0_9BACT</name>
<keyword evidence="2" id="KW-1185">Reference proteome</keyword>
<reference evidence="1 2" key="1">
    <citation type="submission" date="2015-03" db="EMBL/GenBank/DDBJ databases">
        <title>Genome assembly of Sandaracinus amylolyticus DSM 53668.</title>
        <authorList>
            <person name="Sharma G."/>
            <person name="Subramanian S."/>
        </authorList>
    </citation>
    <scope>NUCLEOTIDE SEQUENCE [LARGE SCALE GENOMIC DNA]</scope>
    <source>
        <strain evidence="1 2">DSM 53668</strain>
    </source>
</reference>
<organism evidence="1 2">
    <name type="scientific">Sandaracinus amylolyticus</name>
    <dbReference type="NCBI Taxonomy" id="927083"/>
    <lineage>
        <taxon>Bacteria</taxon>
        <taxon>Pseudomonadati</taxon>
        <taxon>Myxococcota</taxon>
        <taxon>Polyangia</taxon>
        <taxon>Polyangiales</taxon>
        <taxon>Sandaracinaceae</taxon>
        <taxon>Sandaracinus</taxon>
    </lineage>
</organism>
<proteinExistence type="predicted"/>
<evidence type="ECO:0000313" key="2">
    <source>
        <dbReference type="Proteomes" id="UP000034883"/>
    </source>
</evidence>